<evidence type="ECO:0000313" key="3">
    <source>
        <dbReference type="Proteomes" id="UP000639403"/>
    </source>
</evidence>
<gene>
    <name evidence="2" type="ORF">IEO21_07512</name>
</gene>
<comment type="caution">
    <text evidence="2">The sequence shown here is derived from an EMBL/GenBank/DDBJ whole genome shotgun (WGS) entry which is preliminary data.</text>
</comment>
<proteinExistence type="predicted"/>
<organism evidence="2 3">
    <name type="scientific">Rhodonia placenta</name>
    <dbReference type="NCBI Taxonomy" id="104341"/>
    <lineage>
        <taxon>Eukaryota</taxon>
        <taxon>Fungi</taxon>
        <taxon>Dikarya</taxon>
        <taxon>Basidiomycota</taxon>
        <taxon>Agaricomycotina</taxon>
        <taxon>Agaricomycetes</taxon>
        <taxon>Polyporales</taxon>
        <taxon>Adustoporiaceae</taxon>
        <taxon>Rhodonia</taxon>
    </lineage>
</organism>
<sequence length="306" mass="33492">MVSYTIYNSYDRSVLDPEDEIGDDGRGIGEPPPSQNHAIPYHRDLLRLPDSAAFATCAVLLLCDISARKRAFMAVVAAGLAVQARKLGTLGRCSDAAAIGKEMATIPVQRAHAAPSPESWSPGWIAGQFVEPGFKSTKERGRPVPLSILNLPRSHCIDHHQRSHLPATNSPTEIAMVQLCWKDNSPDVVDAGVTSQVEEQPEGAIAHDDVHNKDVHVTCKGPKLSLEGQTHDQVIVERDPCMLPFPAPGSTWVAVGTRTCMRRWNDPIASLQAVGTYLFVSLVGTRSTMKSFYDGWLSAMFRYRTH</sequence>
<dbReference type="AlphaFoldDB" id="A0A8H7NY06"/>
<dbReference type="EMBL" id="JADOXO010000215">
    <property type="protein sequence ID" value="KAF9809175.1"/>
    <property type="molecule type" value="Genomic_DNA"/>
</dbReference>
<evidence type="ECO:0000313" key="2">
    <source>
        <dbReference type="EMBL" id="KAF9809175.1"/>
    </source>
</evidence>
<dbReference type="Proteomes" id="UP000639403">
    <property type="component" value="Unassembled WGS sequence"/>
</dbReference>
<reference evidence="2" key="2">
    <citation type="journal article" name="Front. Microbiol.">
        <title>Degradative Capacity of Two Strains of Rhodonia placenta: From Phenotype to Genotype.</title>
        <authorList>
            <person name="Kolle M."/>
            <person name="Horta M.A.C."/>
            <person name="Nowrousian M."/>
            <person name="Ohm R.A."/>
            <person name="Benz J.P."/>
            <person name="Pilgard A."/>
        </authorList>
    </citation>
    <scope>NUCLEOTIDE SEQUENCE</scope>
    <source>
        <strain evidence="2">FPRL280</strain>
    </source>
</reference>
<protein>
    <submittedName>
        <fullName evidence="2">Uncharacterized protein</fullName>
    </submittedName>
</protein>
<feature type="region of interest" description="Disordered" evidence="1">
    <location>
        <begin position="15"/>
        <end position="36"/>
    </location>
</feature>
<evidence type="ECO:0000256" key="1">
    <source>
        <dbReference type="SAM" id="MobiDB-lite"/>
    </source>
</evidence>
<accession>A0A8H7NY06</accession>
<name>A0A8H7NY06_9APHY</name>
<reference evidence="2" key="1">
    <citation type="submission" date="2020-11" db="EMBL/GenBank/DDBJ databases">
        <authorList>
            <person name="Koelle M."/>
            <person name="Horta M.A.C."/>
            <person name="Nowrousian M."/>
            <person name="Ohm R.A."/>
            <person name="Benz P."/>
            <person name="Pilgard A."/>
        </authorList>
    </citation>
    <scope>NUCLEOTIDE SEQUENCE</scope>
    <source>
        <strain evidence="2">FPRL280</strain>
    </source>
</reference>